<proteinExistence type="predicted"/>
<feature type="transmembrane region" description="Helical" evidence="1">
    <location>
        <begin position="105"/>
        <end position="130"/>
    </location>
</feature>
<keyword evidence="3" id="KW-1185">Reference proteome</keyword>
<dbReference type="Pfam" id="PF04854">
    <property type="entry name" value="DUF624"/>
    <property type="match status" value="1"/>
</dbReference>
<keyword evidence="1" id="KW-0812">Transmembrane</keyword>
<dbReference type="AlphaFoldDB" id="A0A368Y651"/>
<evidence type="ECO:0000313" key="3">
    <source>
        <dbReference type="Proteomes" id="UP000252585"/>
    </source>
</evidence>
<dbReference type="OrthoDB" id="2182676at2"/>
<feature type="transmembrane region" description="Helical" evidence="1">
    <location>
        <begin position="167"/>
        <end position="193"/>
    </location>
</feature>
<evidence type="ECO:0000313" key="2">
    <source>
        <dbReference type="EMBL" id="RCW74818.1"/>
    </source>
</evidence>
<name>A0A368Y651_9BACI</name>
<gene>
    <name evidence="2" type="ORF">DFR57_103114</name>
</gene>
<feature type="transmembrane region" description="Helical" evidence="1">
    <location>
        <begin position="142"/>
        <end position="161"/>
    </location>
</feature>
<accession>A0A368Y651</accession>
<sequence length="223" mass="25515">MQFDTSGGLFKICEWLYRLAYLNILAICFSLFGGILFGVFPAITAMFVLNNKWLKTKEDFSVSKEFWKAYKMYFLKSNLLGGVILLTMIALYVDFSLIQNFNGVLYYLILSSSATVLVLSVIVILHVFSLMTRYPKKSIFKLIRRAIQISTLFPFLTLWMALSMSSFLFICLIIPGFAFLFLGSGISFLGMYFNHFIFKRIEEKNTIHSSVSIISERGAIHGK</sequence>
<dbReference type="InterPro" id="IPR006938">
    <property type="entry name" value="DUF624"/>
</dbReference>
<feature type="transmembrane region" description="Helical" evidence="1">
    <location>
        <begin position="20"/>
        <end position="49"/>
    </location>
</feature>
<comment type="caution">
    <text evidence="2">The sequence shown here is derived from an EMBL/GenBank/DDBJ whole genome shotgun (WGS) entry which is preliminary data.</text>
</comment>
<keyword evidence="1" id="KW-1133">Transmembrane helix</keyword>
<protein>
    <submittedName>
        <fullName evidence="2">Putative membrane protein YesL</fullName>
    </submittedName>
</protein>
<dbReference type="EMBL" id="QPJJ01000003">
    <property type="protein sequence ID" value="RCW74818.1"/>
    <property type="molecule type" value="Genomic_DNA"/>
</dbReference>
<evidence type="ECO:0000256" key="1">
    <source>
        <dbReference type="SAM" id="Phobius"/>
    </source>
</evidence>
<dbReference type="Proteomes" id="UP000252585">
    <property type="component" value="Unassembled WGS sequence"/>
</dbReference>
<organism evidence="2 3">
    <name type="scientific">Saliterribacillus persicus</name>
    <dbReference type="NCBI Taxonomy" id="930114"/>
    <lineage>
        <taxon>Bacteria</taxon>
        <taxon>Bacillati</taxon>
        <taxon>Bacillota</taxon>
        <taxon>Bacilli</taxon>
        <taxon>Bacillales</taxon>
        <taxon>Bacillaceae</taxon>
        <taxon>Saliterribacillus</taxon>
    </lineage>
</organism>
<keyword evidence="1" id="KW-0472">Membrane</keyword>
<feature type="transmembrane region" description="Helical" evidence="1">
    <location>
        <begin position="73"/>
        <end position="93"/>
    </location>
</feature>
<reference evidence="2 3" key="1">
    <citation type="submission" date="2018-07" db="EMBL/GenBank/DDBJ databases">
        <title>Genomic Encyclopedia of Type Strains, Phase IV (KMG-IV): sequencing the most valuable type-strain genomes for metagenomic binning, comparative biology and taxonomic classification.</title>
        <authorList>
            <person name="Goeker M."/>
        </authorList>
    </citation>
    <scope>NUCLEOTIDE SEQUENCE [LARGE SCALE GENOMIC DNA]</scope>
    <source>
        <strain evidence="2 3">DSM 27696</strain>
    </source>
</reference>
<dbReference type="RefSeq" id="WP_114351933.1">
    <property type="nucleotide sequence ID" value="NZ_QPJJ01000003.1"/>
</dbReference>